<feature type="compositionally biased region" description="Basic residues" evidence="2">
    <location>
        <begin position="45"/>
        <end position="54"/>
    </location>
</feature>
<name>A0A914PTE8_9BILA</name>
<dbReference type="Proteomes" id="UP000887578">
    <property type="component" value="Unplaced"/>
</dbReference>
<protein>
    <submittedName>
        <fullName evidence="5">Uncharacterized protein</fullName>
    </submittedName>
</protein>
<evidence type="ECO:0000313" key="4">
    <source>
        <dbReference type="Proteomes" id="UP000887578"/>
    </source>
</evidence>
<evidence type="ECO:0000256" key="1">
    <source>
        <dbReference type="SAM" id="Coils"/>
    </source>
</evidence>
<keyword evidence="3" id="KW-1133">Transmembrane helix</keyword>
<evidence type="ECO:0000256" key="2">
    <source>
        <dbReference type="SAM" id="MobiDB-lite"/>
    </source>
</evidence>
<organism evidence="4 5">
    <name type="scientific">Panagrolaimus davidi</name>
    <dbReference type="NCBI Taxonomy" id="227884"/>
    <lineage>
        <taxon>Eukaryota</taxon>
        <taxon>Metazoa</taxon>
        <taxon>Ecdysozoa</taxon>
        <taxon>Nematoda</taxon>
        <taxon>Chromadorea</taxon>
        <taxon>Rhabditida</taxon>
        <taxon>Tylenchina</taxon>
        <taxon>Panagrolaimomorpha</taxon>
        <taxon>Panagrolaimoidea</taxon>
        <taxon>Panagrolaimidae</taxon>
        <taxon>Panagrolaimus</taxon>
    </lineage>
</organism>
<proteinExistence type="predicted"/>
<sequence>MAVQLKNDVKNLFWRIFGYESDSNVRIEEAESDEDEYGHHEEHHTVRHTRSGNPLRKRAYNSAAYASSSENYTKNLSSRSVSPPRHSTAHRTSHTNKNAIISFLQGCAGKIYYIASGQFLFEQLYTHEEHGIMTRRRKEQLEAERKKFSWMWLLGLLLLFLTLWWLLGSSNDDSKSIFSHDGRFAHVGDRVKGFGHSVFESGTNLGHNVYNGGATVYHWLTSPFYWILSKSFNTTKSIASHAGSFANFVGDDVKHLGHSVYEGGANIRDSVYEGGANLKHSVVEGGDTVYHWLTSPFYWIASKGVNTTKSAFSNAGSFVHFVGDSAYKGTVTVYHWLTSPFYWIASKGVNTTKTIASHAGSFAHFVGDDVKHISHSVTDTVSEGSDTVYHWFTSFLYWIVSQIVFGLLWIWHWFVAVLRLPYLFFVTLFHYLTPSQSLPPPPAYRESTAPPSYSRQEQQQHSHSSPPTPAIYNEEYAAKFNQWEYELDKIRKEVRSIGAVSQEADDARTAAAIDTQMRKLESVINELFEKERQMIRIEKEQLRKAIEERSNGAQQHGSHQHTTTDVHVSEEEIAKLVQQSISKLNLTSIVDQIVRYHVKTHISETERHSSLTSNEIIEKKIQTTIYDTLRRFNYDKTGEPDFALESAGKVEVY</sequence>
<feature type="transmembrane region" description="Helical" evidence="3">
    <location>
        <begin position="148"/>
        <end position="167"/>
    </location>
</feature>
<feature type="region of interest" description="Disordered" evidence="2">
    <location>
        <begin position="30"/>
        <end position="54"/>
    </location>
</feature>
<keyword evidence="1" id="KW-0175">Coiled coil</keyword>
<feature type="region of interest" description="Disordered" evidence="2">
    <location>
        <begin position="67"/>
        <end position="93"/>
    </location>
</feature>
<dbReference type="WBParaSite" id="PDA_v2.g21467.t1">
    <property type="protein sequence ID" value="PDA_v2.g21467.t1"/>
    <property type="gene ID" value="PDA_v2.g21467"/>
</dbReference>
<feature type="transmembrane region" description="Helical" evidence="3">
    <location>
        <begin position="388"/>
        <end position="408"/>
    </location>
</feature>
<dbReference type="AlphaFoldDB" id="A0A914PTE8"/>
<keyword evidence="3" id="KW-0472">Membrane</keyword>
<accession>A0A914PTE8</accession>
<reference evidence="5" key="1">
    <citation type="submission" date="2022-11" db="UniProtKB">
        <authorList>
            <consortium name="WormBaseParasite"/>
        </authorList>
    </citation>
    <scope>IDENTIFICATION</scope>
</reference>
<feature type="coiled-coil region" evidence="1">
    <location>
        <begin position="520"/>
        <end position="548"/>
    </location>
</feature>
<feature type="compositionally biased region" description="Low complexity" evidence="2">
    <location>
        <begin position="452"/>
        <end position="465"/>
    </location>
</feature>
<feature type="region of interest" description="Disordered" evidence="2">
    <location>
        <begin position="438"/>
        <end position="468"/>
    </location>
</feature>
<evidence type="ECO:0000256" key="3">
    <source>
        <dbReference type="SAM" id="Phobius"/>
    </source>
</evidence>
<keyword evidence="4" id="KW-1185">Reference proteome</keyword>
<evidence type="ECO:0000313" key="5">
    <source>
        <dbReference type="WBParaSite" id="PDA_v2.g21467.t1"/>
    </source>
</evidence>
<keyword evidence="3" id="KW-0812">Transmembrane</keyword>